<keyword evidence="4 6" id="KW-0949">S-adenosyl-L-methionine</keyword>
<dbReference type="Gene3D" id="3.40.50.150">
    <property type="entry name" value="Vaccinia Virus protein VP39"/>
    <property type="match status" value="1"/>
</dbReference>
<evidence type="ECO:0000256" key="5">
    <source>
        <dbReference type="ARBA" id="ARBA00022747"/>
    </source>
</evidence>
<dbReference type="PANTHER" id="PTHR46098:SF1">
    <property type="entry name" value="TRNA (CYTOSINE(38)-C(5))-METHYLTRANSFERASE"/>
    <property type="match status" value="1"/>
</dbReference>
<keyword evidence="9" id="KW-1185">Reference proteome</keyword>
<dbReference type="InterPro" id="IPR050750">
    <property type="entry name" value="C5-MTase"/>
</dbReference>
<keyword evidence="2 6" id="KW-0489">Methyltransferase</keyword>
<dbReference type="GO" id="GO:0003886">
    <property type="term" value="F:DNA (cytosine-5-)-methyltransferase activity"/>
    <property type="evidence" value="ECO:0007669"/>
    <property type="project" value="UniProtKB-EC"/>
</dbReference>
<sequence>MTCKPMRKLSLFSGIGGLDLAAKLAGMETVAFCEREAYPCRVLMNRFPGTPIYDDVRTLTVDKLKEDGIIAENQPIDLISAGYPCQPFSAAGKRRGEKDDRHLWPEVARLLYEIRPTWFIGENVAGHVSLGLDTVLSDLAAIGYEAEPFIVPACAVGATNRRDRVFIVAYTDIPAEWSLDAGKPRTPLLGDGKPKLEQLFTEQFGNHIGWSRVVDEYCSTSDVGYAAEPGLPDRGQAGFLPAAAQANAGVEQQFERPGQNVADAAGFPSHSQNLYPDQRTWTQSEPGGTNAWTGLANDSAAADAEIRTSAEGGFTTAEPGMGRILDGFSAWLDNYPWPAGMGSAQHDWEPPRTAVNVPDRVARLKALGNAVNPIQAFPFFYVIRQIHDYMHPDRLAARSSQQLLIQEGA</sequence>
<evidence type="ECO:0000256" key="1">
    <source>
        <dbReference type="ARBA" id="ARBA00011975"/>
    </source>
</evidence>
<feature type="compositionally biased region" description="Polar residues" evidence="7">
    <location>
        <begin position="269"/>
        <end position="290"/>
    </location>
</feature>
<dbReference type="AlphaFoldDB" id="A0A1X9T4J4"/>
<dbReference type="REBASE" id="186843">
    <property type="entry name" value="M.Psp3526ORF144P"/>
</dbReference>
<dbReference type="GO" id="GO:0009307">
    <property type="term" value="P:DNA restriction-modification system"/>
    <property type="evidence" value="ECO:0007669"/>
    <property type="project" value="UniProtKB-KW"/>
</dbReference>
<evidence type="ECO:0000313" key="9">
    <source>
        <dbReference type="Proteomes" id="UP000078148"/>
    </source>
</evidence>
<feature type="active site" evidence="6">
    <location>
        <position position="85"/>
    </location>
</feature>
<keyword evidence="8" id="KW-0614">Plasmid</keyword>
<dbReference type="SUPFAM" id="SSF53335">
    <property type="entry name" value="S-adenosyl-L-methionine-dependent methyltransferases"/>
    <property type="match status" value="1"/>
</dbReference>
<evidence type="ECO:0000256" key="4">
    <source>
        <dbReference type="ARBA" id="ARBA00022691"/>
    </source>
</evidence>
<dbReference type="PANTHER" id="PTHR46098">
    <property type="entry name" value="TRNA (CYTOSINE(38)-C(5))-METHYLTRANSFERASE"/>
    <property type="match status" value="1"/>
</dbReference>
<organism evidence="8 9">
    <name type="scientific">Paenibacillus bovis</name>
    <dbReference type="NCBI Taxonomy" id="1616788"/>
    <lineage>
        <taxon>Bacteria</taxon>
        <taxon>Bacillati</taxon>
        <taxon>Bacillota</taxon>
        <taxon>Bacilli</taxon>
        <taxon>Bacillales</taxon>
        <taxon>Paenibacillaceae</taxon>
        <taxon>Paenibacillus</taxon>
    </lineage>
</organism>
<dbReference type="KEGG" id="pbv:AR543_p0144"/>
<dbReference type="InterPro" id="IPR029063">
    <property type="entry name" value="SAM-dependent_MTases_sf"/>
</dbReference>
<gene>
    <name evidence="8" type="primary">dcm</name>
    <name evidence="8" type="ORF">AR543_p0144</name>
</gene>
<dbReference type="PROSITE" id="PS51679">
    <property type="entry name" value="SAM_MT_C5"/>
    <property type="match status" value="1"/>
</dbReference>
<evidence type="ECO:0000313" key="8">
    <source>
        <dbReference type="EMBL" id="ARR10752.1"/>
    </source>
</evidence>
<keyword evidence="3 6" id="KW-0808">Transferase</keyword>
<dbReference type="InterPro" id="IPR001525">
    <property type="entry name" value="C5_MeTfrase"/>
</dbReference>
<feature type="region of interest" description="Disordered" evidence="7">
    <location>
        <begin position="266"/>
        <end position="290"/>
    </location>
</feature>
<comment type="similarity">
    <text evidence="6">Belongs to the class I-like SAM-binding methyltransferase superfamily. C5-methyltransferase family.</text>
</comment>
<dbReference type="EC" id="2.1.1.37" evidence="1"/>
<evidence type="ECO:0000256" key="2">
    <source>
        <dbReference type="ARBA" id="ARBA00022603"/>
    </source>
</evidence>
<dbReference type="InterPro" id="IPR018117">
    <property type="entry name" value="C5_DNA_meth_AS"/>
</dbReference>
<keyword evidence="5" id="KW-0680">Restriction system</keyword>
<protein>
    <recommendedName>
        <fullName evidence="1">DNA (cytosine-5-)-methyltransferase</fullName>
        <ecNumber evidence="1">2.1.1.37</ecNumber>
    </recommendedName>
</protein>
<name>A0A1X9T4J4_9BACL</name>
<proteinExistence type="inferred from homology"/>
<dbReference type="PROSITE" id="PS00094">
    <property type="entry name" value="C5_MTASE_1"/>
    <property type="match status" value="1"/>
</dbReference>
<evidence type="ECO:0000256" key="6">
    <source>
        <dbReference type="PROSITE-ProRule" id="PRU01016"/>
    </source>
</evidence>
<dbReference type="Proteomes" id="UP000078148">
    <property type="component" value="Plasmid unnamed1"/>
</dbReference>
<dbReference type="EMBL" id="CP021170">
    <property type="protein sequence ID" value="ARR10752.1"/>
    <property type="molecule type" value="Genomic_DNA"/>
</dbReference>
<reference evidence="8 9" key="1">
    <citation type="journal article" date="2016" name="Int. J. Syst. Evol. Microbiol.">
        <title>Paenibacillus damxungensis sp. nov., isolated from raw yak (Bos grunniens) milk.</title>
        <authorList>
            <person name="Wu Z."/>
            <person name="Gao C."/>
            <person name="Han J."/>
            <person name="Liu Z."/>
        </authorList>
    </citation>
    <scope>NUCLEOTIDE SEQUENCE [LARGE SCALE GENOMIC DNA]</scope>
    <source>
        <strain evidence="8 9">BD3526</strain>
        <plasmid evidence="8 9">unnamed1</plasmid>
    </source>
</reference>
<geneLocation type="plasmid" evidence="8 9">
    <name>unnamed1</name>
</geneLocation>
<dbReference type="GO" id="GO:0032259">
    <property type="term" value="P:methylation"/>
    <property type="evidence" value="ECO:0007669"/>
    <property type="project" value="UniProtKB-KW"/>
</dbReference>
<dbReference type="PRINTS" id="PR00105">
    <property type="entry name" value="C5METTRFRASE"/>
</dbReference>
<evidence type="ECO:0000256" key="3">
    <source>
        <dbReference type="ARBA" id="ARBA00022679"/>
    </source>
</evidence>
<dbReference type="Pfam" id="PF00145">
    <property type="entry name" value="DNA_methylase"/>
    <property type="match status" value="1"/>
</dbReference>
<evidence type="ECO:0000256" key="7">
    <source>
        <dbReference type="SAM" id="MobiDB-lite"/>
    </source>
</evidence>
<accession>A0A1X9T4J4</accession>